<keyword evidence="1" id="KW-0285">Flavoprotein</keyword>
<organism evidence="5 6">
    <name type="scientific">Curtobacterium flaccumfaciens</name>
    <dbReference type="NCBI Taxonomy" id="2035"/>
    <lineage>
        <taxon>Bacteria</taxon>
        <taxon>Bacillati</taxon>
        <taxon>Actinomycetota</taxon>
        <taxon>Actinomycetes</taxon>
        <taxon>Micrococcales</taxon>
        <taxon>Microbacteriaceae</taxon>
        <taxon>Curtobacterium</taxon>
    </lineage>
</organism>
<gene>
    <name evidence="5" type="ORF">EDF64_11476</name>
</gene>
<dbReference type="GO" id="GO:0016491">
    <property type="term" value="F:oxidoreductase activity"/>
    <property type="evidence" value="ECO:0007669"/>
    <property type="project" value="UniProtKB-KW"/>
</dbReference>
<dbReference type="STRING" id="2035.RU06_06490"/>
<dbReference type="PANTHER" id="PTHR43408">
    <property type="entry name" value="FMN REDUCTASE (NADPH)"/>
    <property type="match status" value="1"/>
</dbReference>
<feature type="domain" description="NADPH-dependent FMN reductase-like" evidence="4">
    <location>
        <begin position="3"/>
        <end position="159"/>
    </location>
</feature>
<dbReference type="InterPro" id="IPR051814">
    <property type="entry name" value="NAD(P)H-dep_FMN_reductase"/>
</dbReference>
<dbReference type="InterPro" id="IPR005025">
    <property type="entry name" value="FMN_Rdtase-like_dom"/>
</dbReference>
<dbReference type="Pfam" id="PF03358">
    <property type="entry name" value="FMN_red"/>
    <property type="match status" value="1"/>
</dbReference>
<evidence type="ECO:0000313" key="6">
    <source>
        <dbReference type="Proteomes" id="UP000295764"/>
    </source>
</evidence>
<proteinExistence type="predicted"/>
<dbReference type="NCBIfam" id="TIGR04037">
    <property type="entry name" value="LLM_duo_CE1759"/>
    <property type="match status" value="1"/>
</dbReference>
<dbReference type="InterPro" id="IPR023932">
    <property type="entry name" value="CE1759_FMN_reduct"/>
</dbReference>
<keyword evidence="2" id="KW-0288">FMN</keyword>
<reference evidence="5 6" key="1">
    <citation type="submission" date="2019-03" db="EMBL/GenBank/DDBJ databases">
        <title>Genomic analyses of the natural microbiome of Caenorhabditis elegans.</title>
        <authorList>
            <person name="Samuel B."/>
        </authorList>
    </citation>
    <scope>NUCLEOTIDE SEQUENCE [LARGE SCALE GENOMIC DNA]</scope>
    <source>
        <strain evidence="5 6">JUb65</strain>
    </source>
</reference>
<evidence type="ECO:0000256" key="2">
    <source>
        <dbReference type="ARBA" id="ARBA00022643"/>
    </source>
</evidence>
<protein>
    <submittedName>
        <fullName evidence="5">FMN reductase</fullName>
    </submittedName>
</protein>
<dbReference type="Gene3D" id="3.40.50.360">
    <property type="match status" value="1"/>
</dbReference>
<dbReference type="AlphaFoldDB" id="A0A4R6DBX5"/>
<evidence type="ECO:0000259" key="4">
    <source>
        <dbReference type="Pfam" id="PF03358"/>
    </source>
</evidence>
<sequence>MTTIAVVSAGLSEPSSTRLLADRLAESTVAALAAPDATGLPGGAAKVLHVDLRPLAHEITDAMLTGFAAPALSAAMATVVEADAVVFVTPIFTAGVSGLAKSFLDVLDKDALADMPVLLGATGGTARHSLAIDHALRPVFAYLRAAIVPTGVFAATDDWGSEADSAALDGRIRRAGADLAWAIRASRRTPQEADALPETVDFASLLGGLGH</sequence>
<dbReference type="SUPFAM" id="SSF52218">
    <property type="entry name" value="Flavoproteins"/>
    <property type="match status" value="1"/>
</dbReference>
<evidence type="ECO:0000256" key="3">
    <source>
        <dbReference type="ARBA" id="ARBA00023002"/>
    </source>
</evidence>
<dbReference type="InterPro" id="IPR029039">
    <property type="entry name" value="Flavoprotein-like_sf"/>
</dbReference>
<evidence type="ECO:0000256" key="1">
    <source>
        <dbReference type="ARBA" id="ARBA00022630"/>
    </source>
</evidence>
<dbReference type="Proteomes" id="UP000295764">
    <property type="component" value="Unassembled WGS sequence"/>
</dbReference>
<name>A0A4R6DBX5_9MICO</name>
<dbReference type="RefSeq" id="WP_133521026.1">
    <property type="nucleotide sequence ID" value="NZ_SNVW01000014.1"/>
</dbReference>
<evidence type="ECO:0000313" key="5">
    <source>
        <dbReference type="EMBL" id="TDN41996.1"/>
    </source>
</evidence>
<dbReference type="PANTHER" id="PTHR43408:SF2">
    <property type="entry name" value="FMN REDUCTASE (NADPH)"/>
    <property type="match status" value="1"/>
</dbReference>
<keyword evidence="3" id="KW-0560">Oxidoreductase</keyword>
<dbReference type="OrthoDB" id="1643408at2"/>
<accession>A0A4R6DBX5</accession>
<dbReference type="EMBL" id="SNVW01000014">
    <property type="protein sequence ID" value="TDN41996.1"/>
    <property type="molecule type" value="Genomic_DNA"/>
</dbReference>
<comment type="caution">
    <text evidence="5">The sequence shown here is derived from an EMBL/GenBank/DDBJ whole genome shotgun (WGS) entry which is preliminary data.</text>
</comment>